<keyword evidence="2" id="KW-0233">DNA recombination</keyword>
<feature type="domain" description="Tyr recombinase" evidence="4">
    <location>
        <begin position="54"/>
        <end position="248"/>
    </location>
</feature>
<dbReference type="GO" id="GO:0003677">
    <property type="term" value="F:DNA binding"/>
    <property type="evidence" value="ECO:0007669"/>
    <property type="project" value="UniProtKB-KW"/>
</dbReference>
<evidence type="ECO:0000256" key="2">
    <source>
        <dbReference type="ARBA" id="ARBA00023172"/>
    </source>
</evidence>
<protein>
    <recommendedName>
        <fullName evidence="4">Tyr recombinase domain-containing protein</fullName>
    </recommendedName>
</protein>
<dbReference type="AlphaFoldDB" id="A0ABD2VSZ0"/>
<dbReference type="InterPro" id="IPR050090">
    <property type="entry name" value="Tyrosine_recombinase_XerCD"/>
</dbReference>
<feature type="region of interest" description="Disordered" evidence="3">
    <location>
        <begin position="269"/>
        <end position="296"/>
    </location>
</feature>
<dbReference type="InterPro" id="IPR013762">
    <property type="entry name" value="Integrase-like_cat_sf"/>
</dbReference>
<dbReference type="Proteomes" id="UP001627154">
    <property type="component" value="Unassembled WGS sequence"/>
</dbReference>
<dbReference type="Gene3D" id="1.10.443.10">
    <property type="entry name" value="Intergrase catalytic core"/>
    <property type="match status" value="1"/>
</dbReference>
<dbReference type="InterPro" id="IPR011010">
    <property type="entry name" value="DNA_brk_join_enz"/>
</dbReference>
<keyword evidence="6" id="KW-1185">Reference proteome</keyword>
<reference evidence="5 6" key="1">
    <citation type="journal article" date="2024" name="bioRxiv">
        <title>A reference genome for Trichogramma kaykai: A tiny desert-dwelling parasitoid wasp with competing sex-ratio distorters.</title>
        <authorList>
            <person name="Culotta J."/>
            <person name="Lindsey A.R."/>
        </authorList>
    </citation>
    <scope>NUCLEOTIDE SEQUENCE [LARGE SCALE GENOMIC DNA]</scope>
    <source>
        <strain evidence="5 6">KSX58</strain>
    </source>
</reference>
<evidence type="ECO:0000259" key="4">
    <source>
        <dbReference type="PROSITE" id="PS51898"/>
    </source>
</evidence>
<dbReference type="EMBL" id="JBJJXI010000181">
    <property type="protein sequence ID" value="KAL3383785.1"/>
    <property type="molecule type" value="Genomic_DNA"/>
</dbReference>
<dbReference type="SUPFAM" id="SSF56349">
    <property type="entry name" value="DNA breaking-rejoining enzymes"/>
    <property type="match status" value="1"/>
</dbReference>
<gene>
    <name evidence="5" type="ORF">TKK_020159</name>
</gene>
<evidence type="ECO:0000256" key="1">
    <source>
        <dbReference type="ARBA" id="ARBA00023125"/>
    </source>
</evidence>
<dbReference type="PANTHER" id="PTHR30349:SF41">
    <property type="entry name" value="INTEGRASE_RECOMBINASE PROTEIN MJ0367-RELATED"/>
    <property type="match status" value="1"/>
</dbReference>
<organism evidence="5 6">
    <name type="scientific">Trichogramma kaykai</name>
    <dbReference type="NCBI Taxonomy" id="54128"/>
    <lineage>
        <taxon>Eukaryota</taxon>
        <taxon>Metazoa</taxon>
        <taxon>Ecdysozoa</taxon>
        <taxon>Arthropoda</taxon>
        <taxon>Hexapoda</taxon>
        <taxon>Insecta</taxon>
        <taxon>Pterygota</taxon>
        <taxon>Neoptera</taxon>
        <taxon>Endopterygota</taxon>
        <taxon>Hymenoptera</taxon>
        <taxon>Apocrita</taxon>
        <taxon>Proctotrupomorpha</taxon>
        <taxon>Chalcidoidea</taxon>
        <taxon>Trichogrammatidae</taxon>
        <taxon>Trichogramma</taxon>
    </lineage>
</organism>
<dbReference type="CDD" id="cd00397">
    <property type="entry name" value="DNA_BRE_C"/>
    <property type="match status" value="1"/>
</dbReference>
<dbReference type="Pfam" id="PF00589">
    <property type="entry name" value="Phage_integrase"/>
    <property type="match status" value="1"/>
</dbReference>
<name>A0ABD2VSZ0_9HYME</name>
<evidence type="ECO:0000313" key="5">
    <source>
        <dbReference type="EMBL" id="KAL3383785.1"/>
    </source>
</evidence>
<dbReference type="InterPro" id="IPR002104">
    <property type="entry name" value="Integrase_catalytic"/>
</dbReference>
<evidence type="ECO:0000256" key="3">
    <source>
        <dbReference type="SAM" id="MobiDB-lite"/>
    </source>
</evidence>
<dbReference type="PANTHER" id="PTHR30349">
    <property type="entry name" value="PHAGE INTEGRASE-RELATED"/>
    <property type="match status" value="1"/>
</dbReference>
<dbReference type="PROSITE" id="PS51898">
    <property type="entry name" value="TYR_RECOMBINASE"/>
    <property type="match status" value="1"/>
</dbReference>
<feature type="compositionally biased region" description="Polar residues" evidence="3">
    <location>
        <begin position="278"/>
        <end position="293"/>
    </location>
</feature>
<accession>A0ABD2VSZ0</accession>
<proteinExistence type="predicted"/>
<comment type="caution">
    <text evidence="5">The sequence shown here is derived from an EMBL/GenBank/DDBJ whole genome shotgun (WGS) entry which is preliminary data.</text>
</comment>
<dbReference type="GO" id="GO:0006310">
    <property type="term" value="P:DNA recombination"/>
    <property type="evidence" value="ECO:0007669"/>
    <property type="project" value="UniProtKB-KW"/>
</dbReference>
<feature type="region of interest" description="Disordered" evidence="3">
    <location>
        <begin position="353"/>
        <end position="373"/>
    </location>
</feature>
<sequence>MLLIIRPVLTSSGLVPPSSSSPGNTLLGPFKQYKTVRYGLPHTSQSASSHDFLQQKRMLAFNASARHLQASASSSRRMTSLTQPRKAVLVTGVSGACRREELTNLTIENVKDYDRKMMHISILKTKTGVERSFAVVGDFYKILKQYMNLRPKKCSTNRLFLTYRDGKCTNQPVGINKIGSIPNAIAKFLNLSDPDLYTGHSFRRTSATLLVEAGGDITNVKKLGGWKSTAVAESYIENSLLHKQNIAQRICDSVSIPMAATSNSKLSSTSASTSALNQPSTSALNQPSTSTTNLKRKSTFQKIPEELEEMPIQRGPKKVKFNDDVESRDVELFSQQVVISSTPNGGLDLESFSQTQNEDNVESIPQAPSPVGLTSSQKRIMENFSNNDRYNFIFNNCTVKIVFNETSPDNH</sequence>
<keyword evidence="1" id="KW-0238">DNA-binding</keyword>
<evidence type="ECO:0000313" key="6">
    <source>
        <dbReference type="Proteomes" id="UP001627154"/>
    </source>
</evidence>